<reference evidence="1" key="2">
    <citation type="submission" date="2020-09" db="EMBL/GenBank/DDBJ databases">
        <authorList>
            <person name="Sun Q."/>
            <person name="Zhou Y."/>
        </authorList>
    </citation>
    <scope>NUCLEOTIDE SEQUENCE</scope>
    <source>
        <strain evidence="1">CGMCC 4.7368</strain>
    </source>
</reference>
<accession>A0A918DS73</accession>
<proteinExistence type="predicted"/>
<sequence length="434" mass="47467">MTTLHVLDQLGMSSTPRLSRIDLAPGGLPARHLTDGWWHASAEGAPHPLRKATARAARRHQHLLGYLWNTDVSVTDMVCERDLRPGHETVTAYSGLRLQDATHHVFIGGAPPADVAVDDLHEVTLISGGCHFSTRAAQLITESGRRVPITSLRHGQVGERVVGLRLDDELTISETETAARLPTVGAGVLSRIPPGVPVRVVLDVPHTATTLILLRAAQRGEVSPRLLLQWCDAVAARHPRLARLHAENWRAALSSTPLIRPMQVEVSAELETVGAYLRHALSCGRVPATEELVDLVATQDRLWRLLSQVAPPTTPVELAELSYVAAQMRAAVSTRHASRLAIAVENVYETKIQQRSGALARILRAELPDVRFHLVGLYPLGRLWVRDADGGIRLNLHTHDPGRWAVDEHGRRIDLIQLATDLYAEAARPLAGHG</sequence>
<dbReference type="AlphaFoldDB" id="A0A918DS73"/>
<gene>
    <name evidence="1" type="ORF">GCM10012289_70140</name>
</gene>
<dbReference type="RefSeq" id="WP_189128530.1">
    <property type="nucleotide sequence ID" value="NZ_BMNH01000036.1"/>
</dbReference>
<comment type="caution">
    <text evidence="1">The sequence shown here is derived from an EMBL/GenBank/DDBJ whole genome shotgun (WGS) entry which is preliminary data.</text>
</comment>
<evidence type="ECO:0000313" key="1">
    <source>
        <dbReference type="EMBL" id="GGO81356.1"/>
    </source>
</evidence>
<dbReference type="Proteomes" id="UP000646523">
    <property type="component" value="Unassembled WGS sequence"/>
</dbReference>
<protein>
    <submittedName>
        <fullName evidence="1">Uncharacterized protein</fullName>
    </submittedName>
</protein>
<dbReference type="EMBL" id="BMNH01000036">
    <property type="protein sequence ID" value="GGO81356.1"/>
    <property type="molecule type" value="Genomic_DNA"/>
</dbReference>
<keyword evidence="2" id="KW-1185">Reference proteome</keyword>
<reference evidence="1" key="1">
    <citation type="journal article" date="2014" name="Int. J. Syst. Evol. Microbiol.">
        <title>Complete genome sequence of Corynebacterium casei LMG S-19264T (=DSM 44701T), isolated from a smear-ripened cheese.</title>
        <authorList>
            <consortium name="US DOE Joint Genome Institute (JGI-PGF)"/>
            <person name="Walter F."/>
            <person name="Albersmeier A."/>
            <person name="Kalinowski J."/>
            <person name="Ruckert C."/>
        </authorList>
    </citation>
    <scope>NUCLEOTIDE SEQUENCE</scope>
    <source>
        <strain evidence="1">CGMCC 4.7368</strain>
    </source>
</reference>
<name>A0A918DS73_9ACTN</name>
<organism evidence="1 2">
    <name type="scientific">Nonomuraea cavernae</name>
    <dbReference type="NCBI Taxonomy" id="2045107"/>
    <lineage>
        <taxon>Bacteria</taxon>
        <taxon>Bacillati</taxon>
        <taxon>Actinomycetota</taxon>
        <taxon>Actinomycetes</taxon>
        <taxon>Streptosporangiales</taxon>
        <taxon>Streptosporangiaceae</taxon>
        <taxon>Nonomuraea</taxon>
    </lineage>
</organism>
<evidence type="ECO:0000313" key="2">
    <source>
        <dbReference type="Proteomes" id="UP000646523"/>
    </source>
</evidence>